<evidence type="ECO:0000313" key="5">
    <source>
        <dbReference type="Proteomes" id="UP000018550"/>
    </source>
</evidence>
<dbReference type="CDD" id="cd07989">
    <property type="entry name" value="LPLAT_AGPAT-like"/>
    <property type="match status" value="1"/>
</dbReference>
<dbReference type="STRING" id="1276258.SAPIS_v1c07220"/>
<sequence>MEKKNELKANEVAVSDQKQLQVRKERKEREIVSKWRIFFSAWTIWRTVKKAKKMTKKIKTDPNMYSEEYRYNWVKKKIRKVLKIANVNISVFGIENWLDRGIVLAPNHQSNLDPILLLAINDYSLQQPVAFIAKEELWTKKIFKHFMNLTDNISLNRDSPRSALQAMKEGKELINQYKRTVVVFPEGTRSAKQEMNEFLGASMKIAQMAYAPIVPVTIIDSCKLFDKNRPKKIEVKVIFGKPMMPEKFISIKTELLTKNVQKEVQKNMDKYINFDPKANGLVPKKVDKKNKCSFY</sequence>
<dbReference type="GO" id="GO:0003841">
    <property type="term" value="F:1-acylglycerol-3-phosphate O-acyltransferase activity"/>
    <property type="evidence" value="ECO:0007669"/>
    <property type="project" value="TreeGrafter"/>
</dbReference>
<dbReference type="InterPro" id="IPR002123">
    <property type="entry name" value="Plipid/glycerol_acylTrfase"/>
</dbReference>
<keyword evidence="1 4" id="KW-0808">Transferase</keyword>
<accession>V5RIR2</accession>
<dbReference type="EMBL" id="CP006682">
    <property type="protein sequence ID" value="AHB36567.1"/>
    <property type="molecule type" value="Genomic_DNA"/>
</dbReference>
<gene>
    <name evidence="4" type="primary">plsC</name>
    <name evidence="4" type="ORF">SAPIS_v1c07220</name>
</gene>
<evidence type="ECO:0000256" key="1">
    <source>
        <dbReference type="ARBA" id="ARBA00022679"/>
    </source>
</evidence>
<dbReference type="KEGG" id="sapi:SAPIS_v1c07220"/>
<keyword evidence="5" id="KW-1185">Reference proteome</keyword>
<dbReference type="Proteomes" id="UP000018550">
    <property type="component" value="Chromosome"/>
</dbReference>
<evidence type="ECO:0000256" key="2">
    <source>
        <dbReference type="ARBA" id="ARBA00023315"/>
    </source>
</evidence>
<dbReference type="Pfam" id="PF01553">
    <property type="entry name" value="Acyltransferase"/>
    <property type="match status" value="1"/>
</dbReference>
<dbReference type="eggNOG" id="COG0204">
    <property type="taxonomic scope" value="Bacteria"/>
</dbReference>
<dbReference type="SMART" id="SM00563">
    <property type="entry name" value="PlsC"/>
    <property type="match status" value="1"/>
</dbReference>
<name>V5RIR2_SPIAP</name>
<dbReference type="OrthoDB" id="9803035at2"/>
<dbReference type="PATRIC" id="fig|1276258.3.peg.735"/>
<dbReference type="PANTHER" id="PTHR10434:SF11">
    <property type="entry name" value="1-ACYL-SN-GLYCEROL-3-PHOSPHATE ACYLTRANSFERASE"/>
    <property type="match status" value="1"/>
</dbReference>
<feature type="domain" description="Phospholipid/glycerol acyltransferase" evidence="3">
    <location>
        <begin position="102"/>
        <end position="221"/>
    </location>
</feature>
<dbReference type="HOGENOM" id="CLU_027938_6_1_14"/>
<organism evidence="4 5">
    <name type="scientific">Spiroplasma apis B31</name>
    <dbReference type="NCBI Taxonomy" id="1276258"/>
    <lineage>
        <taxon>Bacteria</taxon>
        <taxon>Bacillati</taxon>
        <taxon>Mycoplasmatota</taxon>
        <taxon>Mollicutes</taxon>
        <taxon>Entomoplasmatales</taxon>
        <taxon>Spiroplasmataceae</taxon>
        <taxon>Spiroplasma</taxon>
    </lineage>
</organism>
<dbReference type="GO" id="GO:0006654">
    <property type="term" value="P:phosphatidic acid biosynthetic process"/>
    <property type="evidence" value="ECO:0007669"/>
    <property type="project" value="TreeGrafter"/>
</dbReference>
<evidence type="ECO:0000259" key="3">
    <source>
        <dbReference type="SMART" id="SM00563"/>
    </source>
</evidence>
<evidence type="ECO:0000313" key="4">
    <source>
        <dbReference type="EMBL" id="AHB36567.1"/>
    </source>
</evidence>
<dbReference type="PANTHER" id="PTHR10434">
    <property type="entry name" value="1-ACYL-SN-GLYCEROL-3-PHOSPHATE ACYLTRANSFERASE"/>
    <property type="match status" value="1"/>
</dbReference>
<dbReference type="SUPFAM" id="SSF69593">
    <property type="entry name" value="Glycerol-3-phosphate (1)-acyltransferase"/>
    <property type="match status" value="1"/>
</dbReference>
<proteinExistence type="predicted"/>
<protein>
    <submittedName>
        <fullName evidence="4">1-acyl-sn-glycerol-3-phosphate acyltransferase</fullName>
    </submittedName>
</protein>
<keyword evidence="2 4" id="KW-0012">Acyltransferase</keyword>
<dbReference type="AlphaFoldDB" id="V5RIR2"/>
<reference evidence="4 5" key="1">
    <citation type="journal article" date="2014" name="Genome Announc.">
        <title>Complete Genome Sequence of Spiroplasma apis B31T (ATCC 33834), a Bacterium Associated with May Disease of Honeybees (Apis mellifera).</title>
        <authorList>
            <person name="Ku C."/>
            <person name="Lo W.S."/>
            <person name="Chen L.L."/>
            <person name="Kuo C.H."/>
        </authorList>
    </citation>
    <scope>NUCLEOTIDE SEQUENCE [LARGE SCALE GENOMIC DNA]</scope>
    <source>
        <strain evidence="4">B31</strain>
    </source>
</reference>
<dbReference type="RefSeq" id="WP_023789782.1">
    <property type="nucleotide sequence ID" value="NC_022998.1"/>
</dbReference>